<organism evidence="8 9">
    <name type="scientific">Saccharata proteae CBS 121410</name>
    <dbReference type="NCBI Taxonomy" id="1314787"/>
    <lineage>
        <taxon>Eukaryota</taxon>
        <taxon>Fungi</taxon>
        <taxon>Dikarya</taxon>
        <taxon>Ascomycota</taxon>
        <taxon>Pezizomycotina</taxon>
        <taxon>Dothideomycetes</taxon>
        <taxon>Dothideomycetes incertae sedis</taxon>
        <taxon>Botryosphaeriales</taxon>
        <taxon>Saccharataceae</taxon>
        <taxon>Saccharata</taxon>
    </lineage>
</organism>
<feature type="region of interest" description="Disordered" evidence="6">
    <location>
        <begin position="566"/>
        <end position="782"/>
    </location>
</feature>
<feature type="domain" description="FHA" evidence="7">
    <location>
        <begin position="24"/>
        <end position="91"/>
    </location>
</feature>
<evidence type="ECO:0000256" key="4">
    <source>
        <dbReference type="ARBA" id="ARBA00023242"/>
    </source>
</evidence>
<feature type="compositionally biased region" description="Low complexity" evidence="6">
    <location>
        <begin position="694"/>
        <end position="707"/>
    </location>
</feature>
<evidence type="ECO:0000256" key="1">
    <source>
        <dbReference type="ARBA" id="ARBA00004123"/>
    </source>
</evidence>
<accession>A0A6A5YDR8</accession>
<dbReference type="GO" id="GO:0000724">
    <property type="term" value="P:double-strand break repair via homologous recombination"/>
    <property type="evidence" value="ECO:0007669"/>
    <property type="project" value="TreeGrafter"/>
</dbReference>
<keyword evidence="9" id="KW-1185">Reference proteome</keyword>
<dbReference type="EMBL" id="ML978715">
    <property type="protein sequence ID" value="KAF2088994.1"/>
    <property type="molecule type" value="Genomic_DNA"/>
</dbReference>
<evidence type="ECO:0000256" key="5">
    <source>
        <dbReference type="ARBA" id="ARBA00044757"/>
    </source>
</evidence>
<feature type="compositionally biased region" description="Low complexity" evidence="6">
    <location>
        <begin position="714"/>
        <end position="725"/>
    </location>
</feature>
<dbReference type="PROSITE" id="PS50006">
    <property type="entry name" value="FHA_DOMAIN"/>
    <property type="match status" value="1"/>
</dbReference>
<dbReference type="PANTHER" id="PTHR12162:SF0">
    <property type="entry name" value="NIBRIN"/>
    <property type="match status" value="1"/>
</dbReference>
<feature type="compositionally biased region" description="Polar residues" evidence="6">
    <location>
        <begin position="726"/>
        <end position="735"/>
    </location>
</feature>
<evidence type="ECO:0000313" key="8">
    <source>
        <dbReference type="EMBL" id="KAF2088994.1"/>
    </source>
</evidence>
<comment type="subcellular location">
    <subcellularLocation>
        <location evidence="1">Nucleus</location>
    </subcellularLocation>
</comment>
<dbReference type="InterPro" id="IPR032429">
    <property type="entry name" value="Nibrin_BRCT2"/>
</dbReference>
<dbReference type="GO" id="GO:0003684">
    <property type="term" value="F:damaged DNA binding"/>
    <property type="evidence" value="ECO:0007669"/>
    <property type="project" value="TreeGrafter"/>
</dbReference>
<proteinExistence type="inferred from homology"/>
<name>A0A6A5YDR8_9PEZI</name>
<dbReference type="InterPro" id="IPR008984">
    <property type="entry name" value="SMAD_FHA_dom_sf"/>
</dbReference>
<dbReference type="CDD" id="cd22667">
    <property type="entry name" value="FHA_NBN"/>
    <property type="match status" value="1"/>
</dbReference>
<dbReference type="Pfam" id="PF00498">
    <property type="entry name" value="FHA"/>
    <property type="match status" value="1"/>
</dbReference>
<dbReference type="SUPFAM" id="SSF49879">
    <property type="entry name" value="SMAD/FHA domain"/>
    <property type="match status" value="1"/>
</dbReference>
<feature type="compositionally biased region" description="Polar residues" evidence="6">
    <location>
        <begin position="646"/>
        <end position="666"/>
    </location>
</feature>
<feature type="region of interest" description="Disordered" evidence="6">
    <location>
        <begin position="379"/>
        <end position="455"/>
    </location>
</feature>
<dbReference type="Pfam" id="PF16508">
    <property type="entry name" value="NIBRIN_BRCT_II"/>
    <property type="match status" value="1"/>
</dbReference>
<dbReference type="Proteomes" id="UP000799776">
    <property type="component" value="Unassembled WGS sequence"/>
</dbReference>
<dbReference type="PANTHER" id="PTHR12162">
    <property type="entry name" value="NIBRIN-RELATED"/>
    <property type="match status" value="1"/>
</dbReference>
<dbReference type="GO" id="GO:0030870">
    <property type="term" value="C:Mre11 complex"/>
    <property type="evidence" value="ECO:0007669"/>
    <property type="project" value="InterPro"/>
</dbReference>
<evidence type="ECO:0000313" key="9">
    <source>
        <dbReference type="Proteomes" id="UP000799776"/>
    </source>
</evidence>
<feature type="compositionally biased region" description="Polar residues" evidence="6">
    <location>
        <begin position="421"/>
        <end position="437"/>
    </location>
</feature>
<feature type="region of interest" description="Disordered" evidence="6">
    <location>
        <begin position="470"/>
        <end position="518"/>
    </location>
</feature>
<evidence type="ECO:0000259" key="7">
    <source>
        <dbReference type="PROSITE" id="PS50006"/>
    </source>
</evidence>
<dbReference type="InterPro" id="IPR000253">
    <property type="entry name" value="FHA_dom"/>
</dbReference>
<dbReference type="Gene3D" id="3.40.50.10980">
    <property type="entry name" value="Nibrin, BRCT2 domain"/>
    <property type="match status" value="1"/>
</dbReference>
<keyword evidence="2" id="KW-0227">DNA damage</keyword>
<keyword evidence="4" id="KW-0539">Nucleus</keyword>
<dbReference type="Gene3D" id="2.60.200.20">
    <property type="match status" value="1"/>
</dbReference>
<evidence type="ECO:0000256" key="6">
    <source>
        <dbReference type="SAM" id="MobiDB-lite"/>
    </source>
</evidence>
<keyword evidence="3" id="KW-0234">DNA repair</keyword>
<feature type="compositionally biased region" description="Basic and acidic residues" evidence="6">
    <location>
        <begin position="499"/>
        <end position="518"/>
    </location>
</feature>
<evidence type="ECO:0000256" key="3">
    <source>
        <dbReference type="ARBA" id="ARBA00023204"/>
    </source>
</evidence>
<dbReference type="GO" id="GO:0007095">
    <property type="term" value="P:mitotic G2 DNA damage checkpoint signaling"/>
    <property type="evidence" value="ECO:0007669"/>
    <property type="project" value="InterPro"/>
</dbReference>
<dbReference type="AlphaFoldDB" id="A0A6A5YDR8"/>
<dbReference type="InterPro" id="IPR040227">
    <property type="entry name" value="Nibrin-rel"/>
</dbReference>
<dbReference type="InterPro" id="IPR043014">
    <property type="entry name" value="Nibrin_BRCT2_sf"/>
</dbReference>
<feature type="compositionally biased region" description="Basic residues" evidence="6">
    <location>
        <begin position="594"/>
        <end position="604"/>
    </location>
</feature>
<comment type="similarity">
    <text evidence="5">Belongs to the Nibrin family.</text>
</comment>
<dbReference type="OrthoDB" id="552194at2759"/>
<protein>
    <recommendedName>
        <fullName evidence="7">FHA domain-containing protein</fullName>
    </recommendedName>
</protein>
<evidence type="ECO:0000256" key="2">
    <source>
        <dbReference type="ARBA" id="ARBA00022763"/>
    </source>
</evidence>
<reference evidence="8" key="1">
    <citation type="journal article" date="2020" name="Stud. Mycol.">
        <title>101 Dothideomycetes genomes: a test case for predicting lifestyles and emergence of pathogens.</title>
        <authorList>
            <person name="Haridas S."/>
            <person name="Albert R."/>
            <person name="Binder M."/>
            <person name="Bloem J."/>
            <person name="Labutti K."/>
            <person name="Salamov A."/>
            <person name="Andreopoulos B."/>
            <person name="Baker S."/>
            <person name="Barry K."/>
            <person name="Bills G."/>
            <person name="Bluhm B."/>
            <person name="Cannon C."/>
            <person name="Castanera R."/>
            <person name="Culley D."/>
            <person name="Daum C."/>
            <person name="Ezra D."/>
            <person name="Gonzalez J."/>
            <person name="Henrissat B."/>
            <person name="Kuo A."/>
            <person name="Liang C."/>
            <person name="Lipzen A."/>
            <person name="Lutzoni F."/>
            <person name="Magnuson J."/>
            <person name="Mondo S."/>
            <person name="Nolan M."/>
            <person name="Ohm R."/>
            <person name="Pangilinan J."/>
            <person name="Park H.-J."/>
            <person name="Ramirez L."/>
            <person name="Alfaro M."/>
            <person name="Sun H."/>
            <person name="Tritt A."/>
            <person name="Yoshinaga Y."/>
            <person name="Zwiers L.-H."/>
            <person name="Turgeon B."/>
            <person name="Goodwin S."/>
            <person name="Spatafora J."/>
            <person name="Crous P."/>
            <person name="Grigoriev I."/>
        </authorList>
    </citation>
    <scope>NUCLEOTIDE SEQUENCE</scope>
    <source>
        <strain evidence="8">CBS 121410</strain>
    </source>
</reference>
<sequence length="782" mass="86198">MWLLTHDGDLLEGKRKWLRPGQSHLFGRTRVDGPEDSEAMQFTIDNKSVSRKHLTIEVKIDESSWSDPFVTSTVILTDCSKFGTKLDGDEFKKSEITLGGRISSNESHTVQLGRWDKLFHLQWFPVTLALTSPSKSSSDPIKSYRPRLEPLDIKISVEYMHNKTTHVIAKKRNTPKGLQALVDAKHIVTDRFINALEEASIQPPLEGEVILSPLEDDFDGNWPNEMDYLPAPGNEPSPRSVDFFKPDPTRGTVFTGFSFVFCDPGQFDTLQPVITQGGGKALLYGLQHGTTPPDALASFVKGIAGDTGKGELDDGSEGRGVVVVRTGRSGAQDDQWILQFFPQVDLQLGQRSIEQNEFLDAILINNASVLRRALEEDFVGSSLPPPPYGSMEQSSVVDNDYNMKDQGPDTTNHPPAGPSGISASNRTSQAQTHNARSQGPPAEPIEVSDEEDPKDVVDRILPAATAIKRRRLQQQMQDDAAREGSASVDGGAVKPPKRRALELPSDLRKAKKSKLQDIDVKGLAKEHRIKEEEARRKDEEFIKEGMNGLDIESMRDLAIVEEMEIKPRSGRQAGRATSAQATETGWKEEWNGRKNFKKFRKRRHGENEGGAAEPIRARKVIIPLEEVNKENHGGTPDDYFVDSTRRSQGAPSLSQSQSQNAPQFRRTTGRRLATVPPSAPAVEIVASDDDDSDGNFSDGFGDSAGQTEQKKTQKSTQKVTQTQRTGPSIASSALSSGKGRGKRAVPQPASEPASKRATRAPVATRDDDDDDSDDGLKFRRRR</sequence>
<gene>
    <name evidence="8" type="ORF">K490DRAFT_37886</name>
</gene>